<proteinExistence type="predicted"/>
<dbReference type="AlphaFoldDB" id="A0A8D1Y030"/>
<keyword evidence="1" id="KW-0812">Transmembrane</keyword>
<keyword evidence="1" id="KW-0472">Membrane</keyword>
<dbReference type="Proteomes" id="UP000694725">
    <property type="component" value="Unplaced"/>
</dbReference>
<feature type="transmembrane region" description="Helical" evidence="1">
    <location>
        <begin position="87"/>
        <end position="108"/>
    </location>
</feature>
<evidence type="ECO:0000313" key="3">
    <source>
        <dbReference type="Proteomes" id="UP000694725"/>
    </source>
</evidence>
<keyword evidence="1" id="KW-1133">Transmembrane helix</keyword>
<feature type="transmembrane region" description="Helical" evidence="1">
    <location>
        <begin position="48"/>
        <end position="67"/>
    </location>
</feature>
<evidence type="ECO:0000256" key="1">
    <source>
        <dbReference type="SAM" id="Phobius"/>
    </source>
</evidence>
<sequence>MLILYHATLLNLFGSSSSFWVESLGFSMYSIMLSAYSDSFTSSLPMSMPFISFVCLIAVAGTSNTMLNNRGESGHFCLGPDFSGKAFSFSPLTIIFAVSLSYMALIIFRNVPSIPTLVRVLIMNGCWTLSNAFSASIEMIM</sequence>
<reference evidence="2" key="1">
    <citation type="submission" date="2025-08" db="UniProtKB">
        <authorList>
            <consortium name="Ensembl"/>
        </authorList>
    </citation>
    <scope>IDENTIFICATION</scope>
</reference>
<name>A0A8D1Y030_PIG</name>
<accession>A0A8D1Y030</accession>
<evidence type="ECO:0000313" key="2">
    <source>
        <dbReference type="Ensembl" id="ENSSSCP00065013129.1"/>
    </source>
</evidence>
<organism evidence="2 3">
    <name type="scientific">Sus scrofa</name>
    <name type="common">Pig</name>
    <dbReference type="NCBI Taxonomy" id="9823"/>
    <lineage>
        <taxon>Eukaryota</taxon>
        <taxon>Metazoa</taxon>
        <taxon>Chordata</taxon>
        <taxon>Craniata</taxon>
        <taxon>Vertebrata</taxon>
        <taxon>Euteleostomi</taxon>
        <taxon>Mammalia</taxon>
        <taxon>Eutheria</taxon>
        <taxon>Laurasiatheria</taxon>
        <taxon>Artiodactyla</taxon>
        <taxon>Suina</taxon>
        <taxon>Suidae</taxon>
        <taxon>Sus</taxon>
    </lineage>
</organism>
<protein>
    <submittedName>
        <fullName evidence="2">Uncharacterized protein</fullName>
    </submittedName>
</protein>
<dbReference type="Ensembl" id="ENSSSCT00065032052.1">
    <property type="protein sequence ID" value="ENSSSCP00065013129.1"/>
    <property type="gene ID" value="ENSSSCG00065024069.1"/>
</dbReference>